<evidence type="ECO:0000313" key="3">
    <source>
        <dbReference type="Proteomes" id="UP000032141"/>
    </source>
</evidence>
<dbReference type="EnsemblPlants" id="Bo4g151850.1">
    <property type="protein sequence ID" value="Bo4g151850.1"/>
    <property type="gene ID" value="Bo4g151850"/>
</dbReference>
<reference evidence="2 3" key="1">
    <citation type="journal article" date="2014" name="Genome Biol.">
        <title>Transcriptome and methylome profiling reveals relics of genome dominance in the mesopolyploid Brassica oleracea.</title>
        <authorList>
            <person name="Parkin I.A."/>
            <person name="Koh C."/>
            <person name="Tang H."/>
            <person name="Robinson S.J."/>
            <person name="Kagale S."/>
            <person name="Clarke W.E."/>
            <person name="Town C.D."/>
            <person name="Nixon J."/>
            <person name="Krishnakumar V."/>
            <person name="Bidwell S.L."/>
            <person name="Denoeud F."/>
            <person name="Belcram H."/>
            <person name="Links M.G."/>
            <person name="Just J."/>
            <person name="Clarke C."/>
            <person name="Bender T."/>
            <person name="Huebert T."/>
            <person name="Mason A.S."/>
            <person name="Pires J.C."/>
            <person name="Barker G."/>
            <person name="Moore J."/>
            <person name="Walley P.G."/>
            <person name="Manoli S."/>
            <person name="Batley J."/>
            <person name="Edwards D."/>
            <person name="Nelson M.N."/>
            <person name="Wang X."/>
            <person name="Paterson A.H."/>
            <person name="King G."/>
            <person name="Bancroft I."/>
            <person name="Chalhoub B."/>
            <person name="Sharpe A.G."/>
        </authorList>
    </citation>
    <scope>NUCLEOTIDE SEQUENCE</scope>
    <source>
        <strain evidence="2 3">cv. TO1000</strain>
    </source>
</reference>
<evidence type="ECO:0000313" key="2">
    <source>
        <dbReference type="EnsemblPlants" id="Bo4g151850.1"/>
    </source>
</evidence>
<proteinExistence type="predicted"/>
<feature type="region of interest" description="Disordered" evidence="1">
    <location>
        <begin position="88"/>
        <end position="176"/>
    </location>
</feature>
<keyword evidence="3" id="KW-1185">Reference proteome</keyword>
<evidence type="ECO:0000256" key="1">
    <source>
        <dbReference type="SAM" id="MobiDB-lite"/>
    </source>
</evidence>
<sequence length="176" mass="21073">MVLEDFDMEEDSLPDLELSYLPIELINTSTCPPVIIANDRQLHNFVGFVQKCASTRLCVTSKAKVENLNFEAQHDFREREWRRGREKRRVVERRREGERRREAERWREAETSGERRRDGEKRRDGERSGETERDGEKRRDGEVEREALKSPLRLSREKEIQRKVLEQEGEKNKLYD</sequence>
<organism evidence="2 3">
    <name type="scientific">Brassica oleracea var. oleracea</name>
    <dbReference type="NCBI Taxonomy" id="109376"/>
    <lineage>
        <taxon>Eukaryota</taxon>
        <taxon>Viridiplantae</taxon>
        <taxon>Streptophyta</taxon>
        <taxon>Embryophyta</taxon>
        <taxon>Tracheophyta</taxon>
        <taxon>Spermatophyta</taxon>
        <taxon>Magnoliopsida</taxon>
        <taxon>eudicotyledons</taxon>
        <taxon>Gunneridae</taxon>
        <taxon>Pentapetalae</taxon>
        <taxon>rosids</taxon>
        <taxon>malvids</taxon>
        <taxon>Brassicales</taxon>
        <taxon>Brassicaceae</taxon>
        <taxon>Brassiceae</taxon>
        <taxon>Brassica</taxon>
    </lineage>
</organism>
<accession>A0A0D3C1J5</accession>
<protein>
    <submittedName>
        <fullName evidence="2">Uncharacterized protein</fullName>
    </submittedName>
</protein>
<dbReference type="Proteomes" id="UP000032141">
    <property type="component" value="Chromosome C4"/>
</dbReference>
<dbReference type="AlphaFoldDB" id="A0A0D3C1J5"/>
<dbReference type="HOGENOM" id="CLU_1527292_0_0_1"/>
<feature type="compositionally biased region" description="Basic and acidic residues" evidence="1">
    <location>
        <begin position="93"/>
        <end position="176"/>
    </location>
</feature>
<reference evidence="2" key="2">
    <citation type="submission" date="2015-03" db="UniProtKB">
        <authorList>
            <consortium name="EnsemblPlants"/>
        </authorList>
    </citation>
    <scope>IDENTIFICATION</scope>
</reference>
<name>A0A0D3C1J5_BRAOL</name>
<dbReference type="Gramene" id="Bo4g151850.1">
    <property type="protein sequence ID" value="Bo4g151850.1"/>
    <property type="gene ID" value="Bo4g151850"/>
</dbReference>